<dbReference type="EMBL" id="FNAF01000003">
    <property type="protein sequence ID" value="SDD47434.1"/>
    <property type="molecule type" value="Genomic_DNA"/>
</dbReference>
<sequence length="252" mass="28721">MIDKMDLSNKASNLRKKLGEDGESPVDIFKLVQKIENFTLVFYPIGTNISGACYKGETSNVIVINSDMSVGRQRFSLAHELYHLYFDDSTVNEVSPTMIGSGDENEKKADQFASYFLIPSSSLYDMVEDIKENENRKELNIEDVIRIEQYYGVSHKAMIYRLLNEGYLKSEQTKDMEIGIIETAAKLGYDITLYRPSPENKKRIVLGSYITLSEKLLEKEIISQGKYEGLLLDAFRDDIVYGIDGEEEMPLD</sequence>
<gene>
    <name evidence="2" type="ORF">SAMN04489866_103198</name>
</gene>
<dbReference type="AlphaFoldDB" id="A0A1G6V1S9"/>
<keyword evidence="3" id="KW-1185">Reference proteome</keyword>
<protein>
    <recommendedName>
        <fullName evidence="1">IrrE N-terminal-like domain-containing protein</fullName>
    </recommendedName>
</protein>
<dbReference type="Gene3D" id="1.10.10.2910">
    <property type="match status" value="1"/>
</dbReference>
<name>A0A1G6V1S9_PEPNI</name>
<dbReference type="InterPro" id="IPR052345">
    <property type="entry name" value="Rad_response_metalloprotease"/>
</dbReference>
<dbReference type="InterPro" id="IPR010359">
    <property type="entry name" value="IrrE_HExxH"/>
</dbReference>
<dbReference type="Proteomes" id="UP000198995">
    <property type="component" value="Unassembled WGS sequence"/>
</dbReference>
<dbReference type="STRING" id="2741.SAMN04489866_103198"/>
<dbReference type="RefSeq" id="WP_091791455.1">
    <property type="nucleotide sequence ID" value="NZ_FNAF01000003.1"/>
</dbReference>
<evidence type="ECO:0000313" key="3">
    <source>
        <dbReference type="Proteomes" id="UP000198995"/>
    </source>
</evidence>
<evidence type="ECO:0000259" key="1">
    <source>
        <dbReference type="Pfam" id="PF06114"/>
    </source>
</evidence>
<feature type="domain" description="IrrE N-terminal-like" evidence="1">
    <location>
        <begin position="48"/>
        <end position="162"/>
    </location>
</feature>
<dbReference type="PANTHER" id="PTHR43236:SF1">
    <property type="entry name" value="BLL7220 PROTEIN"/>
    <property type="match status" value="1"/>
</dbReference>
<proteinExistence type="predicted"/>
<dbReference type="OrthoDB" id="42613at2"/>
<reference evidence="2 3" key="1">
    <citation type="submission" date="2016-10" db="EMBL/GenBank/DDBJ databases">
        <authorList>
            <person name="de Groot N.N."/>
        </authorList>
    </citation>
    <scope>NUCLEOTIDE SEQUENCE [LARGE SCALE GENOMIC DNA]</scope>
    <source>
        <strain evidence="2 3">DSM 20475</strain>
    </source>
</reference>
<dbReference type="PANTHER" id="PTHR43236">
    <property type="entry name" value="ANTITOXIN HIGA1"/>
    <property type="match status" value="1"/>
</dbReference>
<accession>A0A1G6V1S9</accession>
<dbReference type="Pfam" id="PF06114">
    <property type="entry name" value="Peptidase_M78"/>
    <property type="match status" value="1"/>
</dbReference>
<evidence type="ECO:0000313" key="2">
    <source>
        <dbReference type="EMBL" id="SDD47434.1"/>
    </source>
</evidence>
<organism evidence="2 3">
    <name type="scientific">Peptococcus niger</name>
    <dbReference type="NCBI Taxonomy" id="2741"/>
    <lineage>
        <taxon>Bacteria</taxon>
        <taxon>Bacillati</taxon>
        <taxon>Bacillota</taxon>
        <taxon>Clostridia</taxon>
        <taxon>Eubacteriales</taxon>
        <taxon>Peptococcaceae</taxon>
        <taxon>Peptococcus</taxon>
    </lineage>
</organism>